<dbReference type="InterPro" id="IPR050834">
    <property type="entry name" value="Glycosyltransf_2"/>
</dbReference>
<dbReference type="EMBL" id="JALZ01000034">
    <property type="protein sequence ID" value="ETX13172.1"/>
    <property type="molecule type" value="Genomic_DNA"/>
</dbReference>
<sequence length="265" mass="28910">MIVADNDDTDRQKTAIEAHAAAKGLATRYIHAPSRNISLARNACLDAVSGAALVFIDDDESADAHWIRNILASWRESGAGVVFGPAVAIYPPAAPDWMRRNDFHSNRPTTRAGRVETGNTSNVLLDLSDPRVASCRFDPSYGRTGGEDVDFFFRLHRAGVHMAICETATVREPVAPSRLSFGWVVRRRNMQGAIYGSCIAQHKPEMRWRTLSASAAKAAFCLVRVPPTLLGFGDAHFWIMRAAFHAGVASGCLTQPRREVYGGTG</sequence>
<name>X7EB38_9RHOB</name>
<evidence type="ECO:0000259" key="1">
    <source>
        <dbReference type="Pfam" id="PF00535"/>
    </source>
</evidence>
<keyword evidence="3" id="KW-1185">Reference proteome</keyword>
<dbReference type="Gene3D" id="3.90.550.10">
    <property type="entry name" value="Spore Coat Polysaccharide Biosynthesis Protein SpsA, Chain A"/>
    <property type="match status" value="1"/>
</dbReference>
<dbReference type="Proteomes" id="UP000022447">
    <property type="component" value="Unassembled WGS sequence"/>
</dbReference>
<evidence type="ECO:0000313" key="3">
    <source>
        <dbReference type="Proteomes" id="UP000022447"/>
    </source>
</evidence>
<reference evidence="2 3" key="1">
    <citation type="submission" date="2014-01" db="EMBL/GenBank/DDBJ databases">
        <title>Roseivivax halodurans JCM 10272 Genome Sequencing.</title>
        <authorList>
            <person name="Lai Q."/>
            <person name="Li G."/>
            <person name="Shao Z."/>
        </authorList>
    </citation>
    <scope>NUCLEOTIDE SEQUENCE [LARGE SCALE GENOMIC DNA]</scope>
    <source>
        <strain evidence="2 3">JCM 10272</strain>
    </source>
</reference>
<feature type="domain" description="Glycosyltransferase 2-like" evidence="1">
    <location>
        <begin position="1"/>
        <end position="120"/>
    </location>
</feature>
<dbReference type="PANTHER" id="PTHR43685">
    <property type="entry name" value="GLYCOSYLTRANSFERASE"/>
    <property type="match status" value="1"/>
</dbReference>
<dbReference type="SUPFAM" id="SSF53448">
    <property type="entry name" value="Nucleotide-diphospho-sugar transferases"/>
    <property type="match status" value="1"/>
</dbReference>
<dbReference type="AlphaFoldDB" id="X7EB38"/>
<gene>
    <name evidence="2" type="ORF">OCH239_12950</name>
</gene>
<proteinExistence type="predicted"/>
<dbReference type="eggNOG" id="COG0463">
    <property type="taxonomic scope" value="Bacteria"/>
</dbReference>
<evidence type="ECO:0000313" key="2">
    <source>
        <dbReference type="EMBL" id="ETX13172.1"/>
    </source>
</evidence>
<accession>X7EB38</accession>
<dbReference type="InterPro" id="IPR029044">
    <property type="entry name" value="Nucleotide-diphossugar_trans"/>
</dbReference>
<protein>
    <recommendedName>
        <fullName evidence="1">Glycosyltransferase 2-like domain-containing protein</fullName>
    </recommendedName>
</protein>
<organism evidence="2 3">
    <name type="scientific">Roseivivax halodurans JCM 10272</name>
    <dbReference type="NCBI Taxonomy" id="1449350"/>
    <lineage>
        <taxon>Bacteria</taxon>
        <taxon>Pseudomonadati</taxon>
        <taxon>Pseudomonadota</taxon>
        <taxon>Alphaproteobacteria</taxon>
        <taxon>Rhodobacterales</taxon>
        <taxon>Roseobacteraceae</taxon>
        <taxon>Roseivivax</taxon>
    </lineage>
</organism>
<dbReference type="CDD" id="cd00761">
    <property type="entry name" value="Glyco_tranf_GTA_type"/>
    <property type="match status" value="1"/>
</dbReference>
<dbReference type="STRING" id="1449350.OCH239_12950"/>
<dbReference type="InterPro" id="IPR001173">
    <property type="entry name" value="Glyco_trans_2-like"/>
</dbReference>
<comment type="caution">
    <text evidence="2">The sequence shown here is derived from an EMBL/GenBank/DDBJ whole genome shotgun (WGS) entry which is preliminary data.</text>
</comment>
<dbReference type="PANTHER" id="PTHR43685:SF2">
    <property type="entry name" value="GLYCOSYLTRANSFERASE 2-LIKE DOMAIN-CONTAINING PROTEIN"/>
    <property type="match status" value="1"/>
</dbReference>
<dbReference type="Pfam" id="PF00535">
    <property type="entry name" value="Glycos_transf_2"/>
    <property type="match status" value="1"/>
</dbReference>